<dbReference type="SUPFAM" id="SSF54529">
    <property type="entry name" value="Mitochondrial glycoprotein MAM33-like"/>
    <property type="match status" value="1"/>
</dbReference>
<dbReference type="EMBL" id="QSBY01000006">
    <property type="protein sequence ID" value="RHW71969.1"/>
    <property type="molecule type" value="Genomic_DNA"/>
</dbReference>
<comment type="caution">
    <text evidence="2">The sequence shown here is derived from an EMBL/GenBank/DDBJ whole genome shotgun (WGS) entry which is preliminary data.</text>
</comment>
<dbReference type="Proteomes" id="UP000266743">
    <property type="component" value="Chromosome 6"/>
</dbReference>
<keyword evidence="1" id="KW-0732">Signal</keyword>
<reference evidence="2" key="1">
    <citation type="submission" date="2018-09" db="EMBL/GenBank/DDBJ databases">
        <title>whole genome sequence of T. equiperdum IVM-t1 strain.</title>
        <authorList>
            <person name="Suganuma K."/>
        </authorList>
    </citation>
    <scope>NUCLEOTIDE SEQUENCE [LARGE SCALE GENOMIC DNA]</scope>
    <source>
        <strain evidence="2">IVM-t1</strain>
    </source>
</reference>
<dbReference type="AlphaFoldDB" id="A0A3L6L5Q4"/>
<dbReference type="Gene3D" id="3.10.280.10">
    <property type="entry name" value="Mitochondrial glycoprotein"/>
    <property type="match status" value="1"/>
</dbReference>
<protein>
    <submittedName>
        <fullName evidence="2">p22 protein</fullName>
    </submittedName>
</protein>
<accession>A0A3L6L5Q4</accession>
<organism evidence="2">
    <name type="scientific">Trypanosoma brucei equiperdum</name>
    <dbReference type="NCBI Taxonomy" id="630700"/>
    <lineage>
        <taxon>Eukaryota</taxon>
        <taxon>Discoba</taxon>
        <taxon>Euglenozoa</taxon>
        <taxon>Kinetoplastea</taxon>
        <taxon>Metakinetoplastina</taxon>
        <taxon>Trypanosomatida</taxon>
        <taxon>Trypanosomatidae</taxon>
        <taxon>Trypanosoma</taxon>
    </lineage>
</organism>
<sequence>MRRALVFTAFAANSAAAAFAASFAKSHTAVVTNPMVPQPVYMQQRLVSDQRLSEATLRELEDERQRAGLPEKPEIPEGWTIDRKPGVTHFTMRKSHGDEEIILQFTGEDRSNEEITRTLDVLVVNGGKALVFGMSVEDGEFVINNVCFRHDGKLALDTSAEAQFQKSQLYMGPDLADLEDHLVDSFTSYLSARGVNDTLANFIDQFSLWSEQADYEEWLSSINKFVS</sequence>
<proteinExistence type="predicted"/>
<dbReference type="Pfam" id="PF02330">
    <property type="entry name" value="MAM33"/>
    <property type="match status" value="1"/>
</dbReference>
<evidence type="ECO:0000256" key="1">
    <source>
        <dbReference type="SAM" id="SignalP"/>
    </source>
</evidence>
<name>A0A3L6L5Q4_9TRYP</name>
<dbReference type="PANTHER" id="PTHR10826">
    <property type="entry name" value="COMPLEMENT COMPONENT 1"/>
    <property type="match status" value="1"/>
</dbReference>
<evidence type="ECO:0000313" key="2">
    <source>
        <dbReference type="EMBL" id="RHW71969.1"/>
    </source>
</evidence>
<dbReference type="PANTHER" id="PTHR10826:SF1">
    <property type="entry name" value="COMPLEMENT COMPONENT 1 Q SUBCOMPONENT-BINDING PROTEIN, MITOCHONDRIAL"/>
    <property type="match status" value="1"/>
</dbReference>
<gene>
    <name evidence="2" type="ORF">DPX39_060027100</name>
</gene>
<feature type="signal peptide" evidence="1">
    <location>
        <begin position="1"/>
        <end position="20"/>
    </location>
</feature>
<feature type="chain" id="PRO_5018311711" evidence="1">
    <location>
        <begin position="21"/>
        <end position="227"/>
    </location>
</feature>
<dbReference type="InterPro" id="IPR003428">
    <property type="entry name" value="MAM33"/>
</dbReference>
<dbReference type="GO" id="GO:0005759">
    <property type="term" value="C:mitochondrial matrix"/>
    <property type="evidence" value="ECO:0007669"/>
    <property type="project" value="InterPro"/>
</dbReference>
<dbReference type="InterPro" id="IPR036561">
    <property type="entry name" value="MAM33_sf"/>
</dbReference>